<evidence type="ECO:0000256" key="1">
    <source>
        <dbReference type="SAM" id="MobiDB-lite"/>
    </source>
</evidence>
<proteinExistence type="predicted"/>
<dbReference type="InterPro" id="IPR052895">
    <property type="entry name" value="HetReg/Transcr_Mod"/>
</dbReference>
<name>A0AA39GAA7_SARSR</name>
<gene>
    <name evidence="3" type="ORF">NLU13_9544</name>
</gene>
<organism evidence="3 4">
    <name type="scientific">Sarocladium strictum</name>
    <name type="common">Black bundle disease fungus</name>
    <name type="synonym">Acremonium strictum</name>
    <dbReference type="NCBI Taxonomy" id="5046"/>
    <lineage>
        <taxon>Eukaryota</taxon>
        <taxon>Fungi</taxon>
        <taxon>Dikarya</taxon>
        <taxon>Ascomycota</taxon>
        <taxon>Pezizomycotina</taxon>
        <taxon>Sordariomycetes</taxon>
        <taxon>Hypocreomycetidae</taxon>
        <taxon>Hypocreales</taxon>
        <taxon>Sarocladiaceae</taxon>
        <taxon>Sarocladium</taxon>
    </lineage>
</organism>
<dbReference type="Pfam" id="PF26639">
    <property type="entry name" value="Het-6_barrel"/>
    <property type="match status" value="1"/>
</dbReference>
<protein>
    <recommendedName>
        <fullName evidence="2">Heterokaryon incompatibility domain-containing protein</fullName>
    </recommendedName>
</protein>
<dbReference type="EMBL" id="JAPDFR010000009">
    <property type="protein sequence ID" value="KAK0383633.1"/>
    <property type="molecule type" value="Genomic_DNA"/>
</dbReference>
<evidence type="ECO:0000313" key="3">
    <source>
        <dbReference type="EMBL" id="KAK0383633.1"/>
    </source>
</evidence>
<dbReference type="Proteomes" id="UP001175261">
    <property type="component" value="Unassembled WGS sequence"/>
</dbReference>
<accession>A0AA39GAA7</accession>
<comment type="caution">
    <text evidence="3">The sequence shown here is derived from an EMBL/GenBank/DDBJ whole genome shotgun (WGS) entry which is preliminary data.</text>
</comment>
<reference evidence="3" key="1">
    <citation type="submission" date="2022-10" db="EMBL/GenBank/DDBJ databases">
        <title>Determination and structural analysis of whole genome sequence of Sarocladium strictum F4-1.</title>
        <authorList>
            <person name="Hu L."/>
            <person name="Jiang Y."/>
        </authorList>
    </citation>
    <scope>NUCLEOTIDE SEQUENCE</scope>
    <source>
        <strain evidence="3">F4-1</strain>
    </source>
</reference>
<evidence type="ECO:0000259" key="2">
    <source>
        <dbReference type="Pfam" id="PF06985"/>
    </source>
</evidence>
<evidence type="ECO:0000313" key="4">
    <source>
        <dbReference type="Proteomes" id="UP001175261"/>
    </source>
</evidence>
<dbReference type="AlphaFoldDB" id="A0AA39GAA7"/>
<feature type="domain" description="Heterokaryon incompatibility" evidence="2">
    <location>
        <begin position="94"/>
        <end position="278"/>
    </location>
</feature>
<dbReference type="PANTHER" id="PTHR24148">
    <property type="entry name" value="ANKYRIN REPEAT DOMAIN-CONTAINING PROTEIN 39 HOMOLOG-RELATED"/>
    <property type="match status" value="1"/>
</dbReference>
<sequence>MLIWLGLRGTQFTLGMRWVERLARHMMAALTGMSRFTDWAWRSTLSTPGRAPAKFSYEEKLDQHSIRLVKLPDEDGPASDFTIKTFVLDQVPTYIALSYTWGPAQASSPASTPDLAGLSLSPRTPGTPPHHDTINLNSCTFNVLPNLHTALQYVVYARPGQYIWVDSICINQADPDERAAQVSIMDTVYTAAAETVIWLGEENEHTSSALHTIRLMALGAEDKILDYARKQKLGDVFVADDQELLVKNGLPPMTSDDWLHLGDLYSRTWFGRVWMIQEVALSRNPICMIGGQMIPWDSIGYAALLLGASNALVGLYAVGRGIQNAPLVMGITQAINLQTMREWCRGEASPLHEAYATADFSAGITRSTPETGLLKLLLGSNGFMSTVRRDRIYGLLGILNHLCRQQHNPPLTLPIDYTSPEDDVLSSLALRLLRETESLNILSLAGEASRSPSTSPDLPTWIPSFENVNAPILGPSAQHLEPFGLAGETQDDPVFYIDEGHLRLHVQAMSPNLGSIEEIGETWQDMTTGHFVDCIRMLLHCGSTYAFTKQPIVEAFWRCLIMDNDMAQRPAPRRLAQGFRDWFFLITLTALITGREENPNLFDLFDTLEPLFILANTRDETGLLPKSADMVEQAALFGIYSDPGNPMLPQPARERILRNKGKTAAPYEGMLKITLPAGRRLARTVRGYLCLVPLKAAVGDKVMVIRGCPTPLVLRRVKEEMDCFKIIGDVYVHGAMFGEHVTKDSVWRNIVLA</sequence>
<dbReference type="PANTHER" id="PTHR24148:SF64">
    <property type="entry name" value="HETEROKARYON INCOMPATIBILITY DOMAIN-CONTAINING PROTEIN"/>
    <property type="match status" value="1"/>
</dbReference>
<dbReference type="Pfam" id="PF06985">
    <property type="entry name" value="HET"/>
    <property type="match status" value="1"/>
</dbReference>
<feature type="region of interest" description="Disordered" evidence="1">
    <location>
        <begin position="110"/>
        <end position="129"/>
    </location>
</feature>
<dbReference type="InterPro" id="IPR010730">
    <property type="entry name" value="HET"/>
</dbReference>
<keyword evidence="4" id="KW-1185">Reference proteome</keyword>